<organism evidence="3 4">
    <name type="scientific">Botrytis tulipae</name>
    <dbReference type="NCBI Taxonomy" id="87230"/>
    <lineage>
        <taxon>Eukaryota</taxon>
        <taxon>Fungi</taxon>
        <taxon>Dikarya</taxon>
        <taxon>Ascomycota</taxon>
        <taxon>Pezizomycotina</taxon>
        <taxon>Leotiomycetes</taxon>
        <taxon>Helotiales</taxon>
        <taxon>Sclerotiniaceae</taxon>
        <taxon>Botrytis</taxon>
    </lineage>
</organism>
<comment type="caution">
    <text evidence="3">The sequence shown here is derived from an EMBL/GenBank/DDBJ whole genome shotgun (WGS) entry which is preliminary data.</text>
</comment>
<feature type="compositionally biased region" description="Pro residues" evidence="1">
    <location>
        <begin position="184"/>
        <end position="196"/>
    </location>
</feature>
<dbReference type="AlphaFoldDB" id="A0A4Z1E6V3"/>
<keyword evidence="2" id="KW-0732">Signal</keyword>
<keyword evidence="4" id="KW-1185">Reference proteome</keyword>
<dbReference type="EMBL" id="PQXH01000249">
    <property type="protein sequence ID" value="TGO07756.1"/>
    <property type="molecule type" value="Genomic_DNA"/>
</dbReference>
<sequence>MTKTNSLNDLIYFLFFFVLHLAKASKPSIKTVTVNPCSLSPTIPTYISPSSPCPTITISTSHTSCPPFPAPVPTPYQPPLSTPHVPPPVRKLATSDIKSTMKHPVPPQSTLQLPSPYPRVAQHSVPVLTILPTQLIAIHPVQFIPQASPQASPLNPSPLQPPTSSPAPVPTIPPTLQTASSPVPSIPPPPPSPATLPLPQLQISHPHPHPHQKQQHQPP</sequence>
<evidence type="ECO:0000256" key="2">
    <source>
        <dbReference type="SAM" id="SignalP"/>
    </source>
</evidence>
<reference evidence="3 4" key="1">
    <citation type="submission" date="2017-12" db="EMBL/GenBank/DDBJ databases">
        <title>Comparative genomics of Botrytis spp.</title>
        <authorList>
            <person name="Valero-Jimenez C.A."/>
            <person name="Tapia P."/>
            <person name="Veloso J."/>
            <person name="Silva-Moreno E."/>
            <person name="Staats M."/>
            <person name="Valdes J.H."/>
            <person name="Van Kan J.A.L."/>
        </authorList>
    </citation>
    <scope>NUCLEOTIDE SEQUENCE [LARGE SCALE GENOMIC DNA]</scope>
    <source>
        <strain evidence="3 4">Bt9001</strain>
    </source>
</reference>
<feature type="compositionally biased region" description="Pro residues" evidence="1">
    <location>
        <begin position="155"/>
        <end position="173"/>
    </location>
</feature>
<feature type="chain" id="PRO_5021236792" evidence="2">
    <location>
        <begin position="25"/>
        <end position="219"/>
    </location>
</feature>
<feature type="compositionally biased region" description="Basic residues" evidence="1">
    <location>
        <begin position="206"/>
        <end position="219"/>
    </location>
</feature>
<evidence type="ECO:0000313" key="3">
    <source>
        <dbReference type="EMBL" id="TGO07756.1"/>
    </source>
</evidence>
<feature type="region of interest" description="Disordered" evidence="1">
    <location>
        <begin position="148"/>
        <end position="219"/>
    </location>
</feature>
<name>A0A4Z1E6V3_9HELO</name>
<dbReference type="Proteomes" id="UP000297777">
    <property type="component" value="Unassembled WGS sequence"/>
</dbReference>
<accession>A0A4Z1E6V3</accession>
<gene>
    <name evidence="3" type="ORF">BTUL_0249g00050</name>
</gene>
<proteinExistence type="predicted"/>
<evidence type="ECO:0000256" key="1">
    <source>
        <dbReference type="SAM" id="MobiDB-lite"/>
    </source>
</evidence>
<evidence type="ECO:0000313" key="4">
    <source>
        <dbReference type="Proteomes" id="UP000297777"/>
    </source>
</evidence>
<dbReference type="OrthoDB" id="3564991at2759"/>
<protein>
    <submittedName>
        <fullName evidence="3">Uncharacterized protein</fullName>
    </submittedName>
</protein>
<feature type="signal peptide" evidence="2">
    <location>
        <begin position="1"/>
        <end position="24"/>
    </location>
</feature>